<keyword evidence="2" id="KW-1185">Reference proteome</keyword>
<accession>A0A290X2P0</accession>
<organism evidence="1 2">
    <name type="scientific">Janthinobacterium svalbardensis</name>
    <dbReference type="NCBI Taxonomy" id="368607"/>
    <lineage>
        <taxon>Bacteria</taxon>
        <taxon>Pseudomonadati</taxon>
        <taxon>Pseudomonadota</taxon>
        <taxon>Betaproteobacteria</taxon>
        <taxon>Burkholderiales</taxon>
        <taxon>Oxalobacteraceae</taxon>
        <taxon>Janthinobacterium</taxon>
    </lineage>
</organism>
<protein>
    <submittedName>
        <fullName evidence="1">Uncharacterized protein</fullName>
    </submittedName>
</protein>
<dbReference type="AlphaFoldDB" id="A0A290X2P0"/>
<dbReference type="Proteomes" id="UP000218437">
    <property type="component" value="Chromosome"/>
</dbReference>
<evidence type="ECO:0000313" key="1">
    <source>
        <dbReference type="EMBL" id="ATD63389.1"/>
    </source>
</evidence>
<sequence length="71" mass="7944">MHLLCDQLAAEQVDDGVQIEEYAAYLAGQRRHYPAPHLVGTVGHMALRLDDLRSCGTAGMLLFLYRPQYAI</sequence>
<dbReference type="KEGG" id="jsv:CNX70_26940"/>
<proteinExistence type="predicted"/>
<gene>
    <name evidence="1" type="ORF">CNX70_26940</name>
</gene>
<reference evidence="1 2" key="1">
    <citation type="submission" date="2017-09" db="EMBL/GenBank/DDBJ databases">
        <title>Complete genome sequence of Janthinobacterium svalbardensis PAMC 27463.</title>
        <authorList>
            <person name="Cho Y.-J."/>
            <person name="Cho A."/>
            <person name="Kim O.-S."/>
            <person name="Lee J.-I."/>
        </authorList>
    </citation>
    <scope>NUCLEOTIDE SEQUENCE [LARGE SCALE GENOMIC DNA]</scope>
    <source>
        <strain evidence="1 2">PAMC 27463</strain>
    </source>
</reference>
<name>A0A290X2P0_9BURK</name>
<dbReference type="EMBL" id="CP023422">
    <property type="protein sequence ID" value="ATD63389.1"/>
    <property type="molecule type" value="Genomic_DNA"/>
</dbReference>
<evidence type="ECO:0000313" key="2">
    <source>
        <dbReference type="Proteomes" id="UP000218437"/>
    </source>
</evidence>